<organism evidence="2 3">
    <name type="scientific">Apiosordaria backusii</name>
    <dbReference type="NCBI Taxonomy" id="314023"/>
    <lineage>
        <taxon>Eukaryota</taxon>
        <taxon>Fungi</taxon>
        <taxon>Dikarya</taxon>
        <taxon>Ascomycota</taxon>
        <taxon>Pezizomycotina</taxon>
        <taxon>Sordariomycetes</taxon>
        <taxon>Sordariomycetidae</taxon>
        <taxon>Sordariales</taxon>
        <taxon>Lasiosphaeriaceae</taxon>
        <taxon>Apiosordaria</taxon>
    </lineage>
</organism>
<keyword evidence="3" id="KW-1185">Reference proteome</keyword>
<accession>A0AA40BS27</accession>
<dbReference type="EMBL" id="JAUKTV010000004">
    <property type="protein sequence ID" value="KAK0739301.1"/>
    <property type="molecule type" value="Genomic_DNA"/>
</dbReference>
<protein>
    <submittedName>
        <fullName evidence="2">Uncharacterized protein</fullName>
    </submittedName>
</protein>
<evidence type="ECO:0000313" key="2">
    <source>
        <dbReference type="EMBL" id="KAK0739301.1"/>
    </source>
</evidence>
<name>A0AA40BS27_9PEZI</name>
<proteinExistence type="predicted"/>
<gene>
    <name evidence="2" type="ORF">B0T21DRAFT_391503</name>
</gene>
<evidence type="ECO:0000256" key="1">
    <source>
        <dbReference type="SAM" id="SignalP"/>
    </source>
</evidence>
<feature type="chain" id="PRO_5041243408" evidence="1">
    <location>
        <begin position="20"/>
        <end position="173"/>
    </location>
</feature>
<reference evidence="2" key="1">
    <citation type="submission" date="2023-06" db="EMBL/GenBank/DDBJ databases">
        <title>Genome-scale phylogeny and comparative genomics of the fungal order Sordariales.</title>
        <authorList>
            <consortium name="Lawrence Berkeley National Laboratory"/>
            <person name="Hensen N."/>
            <person name="Bonometti L."/>
            <person name="Westerberg I."/>
            <person name="Brannstrom I.O."/>
            <person name="Guillou S."/>
            <person name="Cros-Aarteil S."/>
            <person name="Calhoun S."/>
            <person name="Haridas S."/>
            <person name="Kuo A."/>
            <person name="Mondo S."/>
            <person name="Pangilinan J."/>
            <person name="Riley R."/>
            <person name="Labutti K."/>
            <person name="Andreopoulos B."/>
            <person name="Lipzen A."/>
            <person name="Chen C."/>
            <person name="Yanf M."/>
            <person name="Daum C."/>
            <person name="Ng V."/>
            <person name="Clum A."/>
            <person name="Steindorff A."/>
            <person name="Ohm R."/>
            <person name="Martin F."/>
            <person name="Silar P."/>
            <person name="Natvig D."/>
            <person name="Lalanne C."/>
            <person name="Gautier V."/>
            <person name="Ament-Velasquez S.L."/>
            <person name="Kruys A."/>
            <person name="Hutchinson M.I."/>
            <person name="Powell A.J."/>
            <person name="Barry K."/>
            <person name="Miller A.N."/>
            <person name="Grigoriev I.V."/>
            <person name="Debuchy R."/>
            <person name="Gladieux P."/>
            <person name="Thoren M.H."/>
            <person name="Johannesson H."/>
        </authorList>
    </citation>
    <scope>NUCLEOTIDE SEQUENCE</scope>
    <source>
        <strain evidence="2">CBS 540.89</strain>
    </source>
</reference>
<sequence>MIASMMLAFLPMLIQLAIAGPVERATKPQDGQQDYPSTGCISLEGRIPDRNNCHRVIDTFSQSSKTGLMDIAAGNCITIGVNTCSGFICNYQNYKVQVNMAKMAIDMTVNIFNRCVLNDQYGQWAGGDVEVGLIPTPPNAEPPAQPINKSVDEVRGMVGGTIPAVDGRISQHP</sequence>
<evidence type="ECO:0000313" key="3">
    <source>
        <dbReference type="Proteomes" id="UP001172159"/>
    </source>
</evidence>
<feature type="signal peptide" evidence="1">
    <location>
        <begin position="1"/>
        <end position="19"/>
    </location>
</feature>
<dbReference type="Proteomes" id="UP001172159">
    <property type="component" value="Unassembled WGS sequence"/>
</dbReference>
<keyword evidence="1" id="KW-0732">Signal</keyword>
<dbReference type="AlphaFoldDB" id="A0AA40BS27"/>
<comment type="caution">
    <text evidence="2">The sequence shown here is derived from an EMBL/GenBank/DDBJ whole genome shotgun (WGS) entry which is preliminary data.</text>
</comment>